<dbReference type="Gene3D" id="3.40.50.300">
    <property type="entry name" value="P-loop containing nucleotide triphosphate hydrolases"/>
    <property type="match status" value="1"/>
</dbReference>
<comment type="function">
    <text evidence="10">Acts as component of the MCM2-7 complex (MCM complex) which is the replicative helicase essential for 'once per cell cycle' DNA replication initiation and elongation in eukaryotic cells. The active ATPase sites in the MCM2-7 ring are formed through the interaction surfaces of two neighboring subunits such that a critical structure of a conserved arginine finger motif is provided in trans relative to the ATP-binding site of the Walker A box of the adjacent subunit. The six ATPase active sites, however, are likely to contribute differentially to the complex helicase activity.</text>
</comment>
<dbReference type="PRINTS" id="PR01657">
    <property type="entry name" value="MCMFAMILY"/>
</dbReference>
<dbReference type="GO" id="GO:1902975">
    <property type="term" value="P:mitotic DNA replication initiation"/>
    <property type="evidence" value="ECO:0007669"/>
    <property type="project" value="TreeGrafter"/>
</dbReference>
<evidence type="ECO:0000313" key="13">
    <source>
        <dbReference type="EMBL" id="EWM30139.1"/>
    </source>
</evidence>
<evidence type="ECO:0000256" key="6">
    <source>
        <dbReference type="ARBA" id="ARBA00022840"/>
    </source>
</evidence>
<evidence type="ECO:0000256" key="5">
    <source>
        <dbReference type="ARBA" id="ARBA00022806"/>
    </source>
</evidence>
<comment type="subcellular location">
    <subcellularLocation>
        <location evidence="1 10">Nucleus</location>
    </subcellularLocation>
</comment>
<keyword evidence="7 9" id="KW-0238">DNA-binding</keyword>
<dbReference type="InterPro" id="IPR041562">
    <property type="entry name" value="MCM_lid"/>
</dbReference>
<keyword evidence="2 10" id="KW-0235">DNA replication</keyword>
<keyword evidence="6 9" id="KW-0067">ATP-binding</keyword>
<dbReference type="InterPro" id="IPR001208">
    <property type="entry name" value="MCM_dom"/>
</dbReference>
<dbReference type="GO" id="GO:0042555">
    <property type="term" value="C:MCM complex"/>
    <property type="evidence" value="ECO:0007669"/>
    <property type="project" value="UniProtKB-UniRule"/>
</dbReference>
<evidence type="ECO:0000256" key="3">
    <source>
        <dbReference type="ARBA" id="ARBA00022741"/>
    </source>
</evidence>
<dbReference type="PROSITE" id="PS50051">
    <property type="entry name" value="MCM_2"/>
    <property type="match status" value="1"/>
</dbReference>
<keyword evidence="14" id="KW-1185">Reference proteome</keyword>
<evidence type="ECO:0000256" key="9">
    <source>
        <dbReference type="RuleBase" id="RU004070"/>
    </source>
</evidence>
<comment type="catalytic activity">
    <reaction evidence="10">
        <text>ATP + H2O = ADP + phosphate + H(+)</text>
        <dbReference type="Rhea" id="RHEA:13065"/>
        <dbReference type="ChEBI" id="CHEBI:15377"/>
        <dbReference type="ChEBI" id="CHEBI:15378"/>
        <dbReference type="ChEBI" id="CHEBI:30616"/>
        <dbReference type="ChEBI" id="CHEBI:43474"/>
        <dbReference type="ChEBI" id="CHEBI:456216"/>
        <dbReference type="EC" id="3.6.4.12"/>
    </reaction>
</comment>
<comment type="similarity">
    <text evidence="9">Belongs to the MCM family.</text>
</comment>
<dbReference type="GO" id="GO:0006271">
    <property type="term" value="P:DNA strand elongation involved in DNA replication"/>
    <property type="evidence" value="ECO:0007669"/>
    <property type="project" value="TreeGrafter"/>
</dbReference>
<dbReference type="InterPro" id="IPR008046">
    <property type="entry name" value="Mcm3"/>
</dbReference>
<dbReference type="SUPFAM" id="SSF52540">
    <property type="entry name" value="P-loop containing nucleoside triphosphate hydrolases"/>
    <property type="match status" value="1"/>
</dbReference>
<name>W7UAY8_9STRA</name>
<dbReference type="PANTHER" id="PTHR11630:SF46">
    <property type="entry name" value="DNA REPLICATION LICENSING FACTOR MCM3-RELATED"/>
    <property type="match status" value="1"/>
</dbReference>
<comment type="subunit">
    <text evidence="10">Component of the MCM2-7 complex.</text>
</comment>
<keyword evidence="8 10" id="KW-0539">Nucleus</keyword>
<dbReference type="InterPro" id="IPR031327">
    <property type="entry name" value="MCM"/>
</dbReference>
<keyword evidence="5 10" id="KW-0347">Helicase</keyword>
<evidence type="ECO:0000256" key="7">
    <source>
        <dbReference type="ARBA" id="ARBA00023125"/>
    </source>
</evidence>
<dbReference type="GO" id="GO:0005634">
    <property type="term" value="C:nucleus"/>
    <property type="evidence" value="ECO:0007669"/>
    <property type="project" value="UniProtKB-SubCell"/>
</dbReference>
<dbReference type="GO" id="GO:0000727">
    <property type="term" value="P:double-strand break repair via break-induced replication"/>
    <property type="evidence" value="ECO:0007669"/>
    <property type="project" value="TreeGrafter"/>
</dbReference>
<evidence type="ECO:0000313" key="14">
    <source>
        <dbReference type="Proteomes" id="UP000019335"/>
    </source>
</evidence>
<evidence type="ECO:0000256" key="10">
    <source>
        <dbReference type="RuleBase" id="RU368061"/>
    </source>
</evidence>
<dbReference type="AlphaFoldDB" id="W7UAY8"/>
<dbReference type="PANTHER" id="PTHR11630">
    <property type="entry name" value="DNA REPLICATION LICENSING FACTOR MCM FAMILY MEMBER"/>
    <property type="match status" value="1"/>
</dbReference>
<dbReference type="GO" id="GO:0005524">
    <property type="term" value="F:ATP binding"/>
    <property type="evidence" value="ECO:0007669"/>
    <property type="project" value="UniProtKB-UniRule"/>
</dbReference>
<dbReference type="Pfam" id="PF17855">
    <property type="entry name" value="MCM_lid"/>
    <property type="match status" value="1"/>
</dbReference>
<sequence>MEQQTVTIAKVRVDGSHSSHSYTRTGMVLLREQSEVRRDRVAGRDWQKEQRQQERLNHRHCFPRRICSIFRRPSPCFRMLNPSFLPSLLPSPPLQAGIHASLNARCSVLAAANPVYGQYHKARTVQENVGLPDSLLSRFDLLFVVLDQIDPGTDRAIAEHVIRAHSYRRPGTDMAPERLSSGPLDLSSSLEDDKDSLEEHRVWEDVNPLVARGERERGRGEPASEEEDILTKNFLRKYIFYAKSRIQPRLTSEAEDAIANYYSTLRSKQERRTVPITPRTLETLIRLSTAHAKVRLSNEITRDDCERAMELLAFALYHEGNEPPGRLPPSVRLTEEEEEEGEGGGEEGKGGSNGRPRRRRRADRASGMSEGTDEEEDEEEGEDEGASPHKGAGKKPRSRAPKEGQAPGKEEEVRESFFLSRLSAALQSHGDGLPLAQFVEILNEGLEGREGMPAFSEKEVLARVVAEDENGKCFWEDNAQVIYTS</sequence>
<dbReference type="Pfam" id="PF00493">
    <property type="entry name" value="MCM"/>
    <property type="match status" value="1"/>
</dbReference>
<evidence type="ECO:0000256" key="1">
    <source>
        <dbReference type="ARBA" id="ARBA00004123"/>
    </source>
</evidence>
<dbReference type="EC" id="3.6.4.12" evidence="10"/>
<accession>W7UAY8</accession>
<evidence type="ECO:0000256" key="4">
    <source>
        <dbReference type="ARBA" id="ARBA00022801"/>
    </source>
</evidence>
<evidence type="ECO:0000256" key="11">
    <source>
        <dbReference type="SAM" id="MobiDB-lite"/>
    </source>
</evidence>
<evidence type="ECO:0000259" key="12">
    <source>
        <dbReference type="PROSITE" id="PS50051"/>
    </source>
</evidence>
<dbReference type="OrthoDB" id="1882346at2759"/>
<reference evidence="13 14" key="1">
    <citation type="journal article" date="2014" name="Mol. Plant">
        <title>Chromosome Scale Genome Assembly and Transcriptome Profiling of Nannochloropsis gaditana in Nitrogen Depletion.</title>
        <authorList>
            <person name="Corteggiani Carpinelli E."/>
            <person name="Telatin A."/>
            <person name="Vitulo N."/>
            <person name="Forcato C."/>
            <person name="D'Angelo M."/>
            <person name="Schiavon R."/>
            <person name="Vezzi A."/>
            <person name="Giacometti G.M."/>
            <person name="Morosinotto T."/>
            <person name="Valle G."/>
        </authorList>
    </citation>
    <scope>NUCLEOTIDE SEQUENCE [LARGE SCALE GENOMIC DNA]</scope>
    <source>
        <strain evidence="13 14">B-31</strain>
    </source>
</reference>
<feature type="compositionally biased region" description="Acidic residues" evidence="11">
    <location>
        <begin position="335"/>
        <end position="345"/>
    </location>
</feature>
<dbReference type="GO" id="GO:0016787">
    <property type="term" value="F:hydrolase activity"/>
    <property type="evidence" value="ECO:0007669"/>
    <property type="project" value="UniProtKB-KW"/>
</dbReference>
<dbReference type="SMART" id="SM00350">
    <property type="entry name" value="MCM"/>
    <property type="match status" value="1"/>
</dbReference>
<keyword evidence="3 9" id="KW-0547">Nucleotide-binding</keyword>
<feature type="region of interest" description="Disordered" evidence="11">
    <location>
        <begin position="319"/>
        <end position="413"/>
    </location>
</feature>
<dbReference type="Proteomes" id="UP000019335">
    <property type="component" value="Chromosome 1"/>
</dbReference>
<dbReference type="GO" id="GO:0017116">
    <property type="term" value="F:single-stranded DNA helicase activity"/>
    <property type="evidence" value="ECO:0007669"/>
    <property type="project" value="TreeGrafter"/>
</dbReference>
<protein>
    <recommendedName>
        <fullName evidence="10">DNA replication licensing factor MCM3</fullName>
        <ecNumber evidence="10">3.6.4.12</ecNumber>
    </recommendedName>
</protein>
<organism evidence="13 14">
    <name type="scientific">Nannochloropsis gaditana</name>
    <dbReference type="NCBI Taxonomy" id="72520"/>
    <lineage>
        <taxon>Eukaryota</taxon>
        <taxon>Sar</taxon>
        <taxon>Stramenopiles</taxon>
        <taxon>Ochrophyta</taxon>
        <taxon>Eustigmatophyceae</taxon>
        <taxon>Eustigmatales</taxon>
        <taxon>Monodopsidaceae</taxon>
        <taxon>Nannochloropsis</taxon>
    </lineage>
</organism>
<keyword evidence="4 10" id="KW-0378">Hydrolase</keyword>
<dbReference type="PRINTS" id="PR01659">
    <property type="entry name" value="MCMPROTEIN3"/>
</dbReference>
<dbReference type="GO" id="GO:0003697">
    <property type="term" value="F:single-stranded DNA binding"/>
    <property type="evidence" value="ECO:0007669"/>
    <property type="project" value="TreeGrafter"/>
</dbReference>
<feature type="domain" description="MCM C-terminal AAA(+) ATPase" evidence="12">
    <location>
        <begin position="95"/>
        <end position="161"/>
    </location>
</feature>
<dbReference type="EMBL" id="AZIL01000043">
    <property type="protein sequence ID" value="EWM30139.1"/>
    <property type="molecule type" value="Genomic_DNA"/>
</dbReference>
<evidence type="ECO:0000256" key="2">
    <source>
        <dbReference type="ARBA" id="ARBA00022705"/>
    </source>
</evidence>
<gene>
    <name evidence="13" type="ORF">Naga_100746g3</name>
</gene>
<evidence type="ECO:0000256" key="8">
    <source>
        <dbReference type="ARBA" id="ARBA00023242"/>
    </source>
</evidence>
<proteinExistence type="inferred from homology"/>
<feature type="region of interest" description="Disordered" evidence="11">
    <location>
        <begin position="169"/>
        <end position="191"/>
    </location>
</feature>
<feature type="compositionally biased region" description="Acidic residues" evidence="11">
    <location>
        <begin position="371"/>
        <end position="385"/>
    </location>
</feature>
<comment type="caution">
    <text evidence="13">The sequence shown here is derived from an EMBL/GenBank/DDBJ whole genome shotgun (WGS) entry which is preliminary data.</text>
</comment>
<dbReference type="InterPro" id="IPR027417">
    <property type="entry name" value="P-loop_NTPase"/>
</dbReference>